<comment type="caution">
    <text evidence="2">The sequence shown here is derived from an EMBL/GenBank/DDBJ whole genome shotgun (WGS) entry which is preliminary data.</text>
</comment>
<evidence type="ECO:0000256" key="1">
    <source>
        <dbReference type="SAM" id="MobiDB-lite"/>
    </source>
</evidence>
<sequence length="699" mass="83805">EFSQASESKSEEKIDIEPELPHNGMKITKLKLSPDNKYVATWKLQDNQLVKQSTEQSVKQSKNELNQFKLFGSIDIEEFCVQYCHELSAVSKLCAISNNKFVAISDTIAATIHRKRIEVIELEKKKKIELNLYQYRDCSMEECRFYADEDNNESIYIVAHDYECRYIFKFLCNKESQSWKIDASIYCDREKIMLIDKCRSLTQWNLKTLLFEKQYQLGWKPPHSEYESKFYGVLLRSLEFISSDIQERLLLFFDNENFEIRDPYDLEQVIPKRTMSKLGEKLSISNLCEKLFNEKPSKKEEFITMINEKIYYTFDKNLWVQKVTKEQWIKYLREILGDYNKTKVLPSKPRLEKILKKFIQEGFTKEDNVLSCKGSLVKWEVNNDEKTINAFLKTNLNMDDWNEIWGGIRIDIYECDLLDNEDLAMITSAGLFIWSIWPKYEEKRIRLRYYLSYQHEHMEEFDFNHLLEMIQKHEKKNLLPAPDFEFFIDNYKERLTEDFRLLFEELLDDYIEDKILMKSYGRDLLMCSLRSKKYSLVGKLCRKIYKETENNNMLEKFQLLDIFTLLFTELTYFPQLLKEFLSYTLFIHSIDYPEEIQFCKFFSEPHLQSHINYLQPYFTNNVMENIGCLDRFYEIACKVNNNNWDGNVEILFIPNSLLNIVNLHKKEDKTEDKDELFQKLESIKTELIRKFSEEISTIR</sequence>
<gene>
    <name evidence="2" type="ORF">GMARGA_LOCUS16002</name>
</gene>
<keyword evidence="3" id="KW-1185">Reference proteome</keyword>
<accession>A0ABN7VA86</accession>
<evidence type="ECO:0000313" key="3">
    <source>
        <dbReference type="Proteomes" id="UP000789901"/>
    </source>
</evidence>
<feature type="region of interest" description="Disordered" evidence="1">
    <location>
        <begin position="1"/>
        <end position="20"/>
    </location>
</feature>
<feature type="non-terminal residue" evidence="2">
    <location>
        <position position="1"/>
    </location>
</feature>
<evidence type="ECO:0000313" key="2">
    <source>
        <dbReference type="EMBL" id="CAG8747185.1"/>
    </source>
</evidence>
<feature type="compositionally biased region" description="Basic and acidic residues" evidence="1">
    <location>
        <begin position="8"/>
        <end position="20"/>
    </location>
</feature>
<dbReference type="Proteomes" id="UP000789901">
    <property type="component" value="Unassembled WGS sequence"/>
</dbReference>
<organism evidence="2 3">
    <name type="scientific">Gigaspora margarita</name>
    <dbReference type="NCBI Taxonomy" id="4874"/>
    <lineage>
        <taxon>Eukaryota</taxon>
        <taxon>Fungi</taxon>
        <taxon>Fungi incertae sedis</taxon>
        <taxon>Mucoromycota</taxon>
        <taxon>Glomeromycotina</taxon>
        <taxon>Glomeromycetes</taxon>
        <taxon>Diversisporales</taxon>
        <taxon>Gigasporaceae</taxon>
        <taxon>Gigaspora</taxon>
    </lineage>
</organism>
<proteinExistence type="predicted"/>
<name>A0ABN7VA86_GIGMA</name>
<dbReference type="EMBL" id="CAJVQB010011366">
    <property type="protein sequence ID" value="CAG8747185.1"/>
    <property type="molecule type" value="Genomic_DNA"/>
</dbReference>
<reference evidence="2 3" key="1">
    <citation type="submission" date="2021-06" db="EMBL/GenBank/DDBJ databases">
        <authorList>
            <person name="Kallberg Y."/>
            <person name="Tangrot J."/>
            <person name="Rosling A."/>
        </authorList>
    </citation>
    <scope>NUCLEOTIDE SEQUENCE [LARGE SCALE GENOMIC DNA]</scope>
    <source>
        <strain evidence="2 3">120-4 pot B 10/14</strain>
    </source>
</reference>
<protein>
    <submittedName>
        <fullName evidence="2">13707_t:CDS:1</fullName>
    </submittedName>
</protein>